<dbReference type="RefSeq" id="WP_038876781.1">
    <property type="nucleotide sequence ID" value="NZ_CABMHU010000131.1"/>
</dbReference>
<dbReference type="AlphaFoldDB" id="A0A0U5RXM6"/>
<dbReference type="GeneID" id="64307698"/>
<reference evidence="3" key="4">
    <citation type="submission" date="2018-06" db="EMBL/GenBank/DDBJ databases">
        <authorList>
            <person name="Martins R.C."/>
            <person name="Perdigao-Neto L.V."/>
            <person name="Costa S.F."/>
            <person name="Levin A.S.S."/>
        </authorList>
    </citation>
    <scope>NUCLEOTIDE SEQUENCE</scope>
    <source>
        <strain evidence="3">1283</strain>
    </source>
</reference>
<evidence type="ECO:0000313" key="4">
    <source>
        <dbReference type="EMBL" id="TQI83759.1"/>
    </source>
</evidence>
<proteinExistence type="predicted"/>
<reference evidence="3" key="3">
    <citation type="submission" date="2018-06" db="EMBL/GenBank/DDBJ databases">
        <title>Serratia marcescens genome sequencing and assembly.</title>
        <authorList>
            <person name="Martins R.C.R."/>
            <person name="Perdigao-Neto L.V."/>
            <person name="Costa S.F."/>
            <person name="Levin A.S.S."/>
        </authorList>
    </citation>
    <scope>NUCLEOTIDE SEQUENCE</scope>
    <source>
        <strain evidence="3">1283</strain>
    </source>
</reference>
<dbReference type="EMBL" id="QJQB01000604">
    <property type="protein sequence ID" value="PYA55053.1"/>
    <property type="molecule type" value="Genomic_DNA"/>
</dbReference>
<dbReference type="Pfam" id="PF09867">
    <property type="entry name" value="TagF_N"/>
    <property type="match status" value="1"/>
</dbReference>
<dbReference type="Proteomes" id="UP000320710">
    <property type="component" value="Unassembled WGS sequence"/>
</dbReference>
<accession>A0A0U5RXM6</accession>
<evidence type="ECO:0000313" key="7">
    <source>
        <dbReference type="Proteomes" id="UP000320710"/>
    </source>
</evidence>
<dbReference type="Proteomes" id="UP000050489">
    <property type="component" value="Unassembled WGS sequence"/>
</dbReference>
<dbReference type="InterPro" id="IPR017748">
    <property type="entry name" value="TagF"/>
</dbReference>
<reference evidence="2" key="2">
    <citation type="journal article" date="2017" name="PLoS ONE">
        <title>Genomic and phenotypic characterisation of fluoroquinolone resistance mechanisms in Enterobacteriaceae in Durban, South Africa.</title>
        <authorList>
            <person name="Osei Sekyere J."/>
            <person name="Amoako D.G."/>
        </authorList>
    </citation>
    <scope>NUCLEOTIDE SEQUENCE</scope>
    <source>
        <strain evidence="2">945174350</strain>
    </source>
</reference>
<reference evidence="5" key="1">
    <citation type="submission" date="2016-04" db="EMBL/GenBank/DDBJ databases">
        <authorList>
            <person name="Osei Sekyere J."/>
            <person name="Sivertsen A."/>
            <person name="Pedersen A.T."/>
            <person name="Sundsfjord A."/>
        </authorList>
    </citation>
    <scope>NUCLEOTIDE SEQUENCE [LARGE SCALE GENOMIC DNA]</scope>
    <source>
        <strain evidence="5">945174350</strain>
    </source>
</reference>
<organism evidence="2 5">
    <name type="scientific">Serratia marcescens</name>
    <dbReference type="NCBI Taxonomy" id="615"/>
    <lineage>
        <taxon>Bacteria</taxon>
        <taxon>Pseudomonadati</taxon>
        <taxon>Pseudomonadota</taxon>
        <taxon>Gammaproteobacteria</taxon>
        <taxon>Enterobacterales</taxon>
        <taxon>Yersiniaceae</taxon>
        <taxon>Serratia</taxon>
    </lineage>
</organism>
<sequence>MSTDSSAPTSLGWYGKLPSAGDFLQRRLPDPVVNNWAHWFHNGLVNLQRDAQGPNGHPFSNAPVWNFVIPATLGSPYVQMGCLLPARDRVGRRYPICALRLFSLQEWRPQQLNMAASWYQQLGHTLLNGVRNGFSAEQIDRTLQAIPALPSPPAEADSEILSIIGFQHPDVPGLGWQQAADCFDPAQYTSFWWTNQADGHPLYTHVHSGNLTVQLFSLLFEPNGWARPGRGGQYPQMFD</sequence>
<evidence type="ECO:0000313" key="5">
    <source>
        <dbReference type="Proteomes" id="UP000050489"/>
    </source>
</evidence>
<reference evidence="4 7" key="6">
    <citation type="submission" date="2019-07" db="EMBL/GenBank/DDBJ databases">
        <title>Investigation of anaerobic lignin degradation for improved lignocellulosic biofuels.</title>
        <authorList>
            <person name="Deangelis K.PhD."/>
        </authorList>
    </citation>
    <scope>NUCLEOTIDE SEQUENCE [LARGE SCALE GENOMIC DNA]</scope>
    <source>
        <strain evidence="4 7">106R</strain>
    </source>
</reference>
<dbReference type="InterPro" id="IPR038225">
    <property type="entry name" value="TagF_sf"/>
</dbReference>
<dbReference type="Gene3D" id="3.40.1730.10">
    <property type="entry name" value="pa0076 domain"/>
    <property type="match status" value="1"/>
</dbReference>
<evidence type="ECO:0000313" key="3">
    <source>
        <dbReference type="EMBL" id="PYA55053.1"/>
    </source>
</evidence>
<evidence type="ECO:0000313" key="2">
    <source>
        <dbReference type="EMBL" id="OCO91329.1"/>
    </source>
</evidence>
<protein>
    <submittedName>
        <fullName evidence="4">Type VI secretion system protein ImpM</fullName>
    </submittedName>
    <submittedName>
        <fullName evidence="1">Type VI secretion system-associated protein TagF</fullName>
    </submittedName>
    <submittedName>
        <fullName evidence="2">Type VI secretion-associated protein</fullName>
    </submittedName>
</protein>
<evidence type="ECO:0000313" key="8">
    <source>
        <dbReference type="Proteomes" id="UP001275057"/>
    </source>
</evidence>
<reference evidence="1 8" key="7">
    <citation type="submission" date="2023-11" db="EMBL/GenBank/DDBJ databases">
        <title>Detection of rare carbapenemases in Enterobacterales - comparison of two colorimetric and two CIM-based carbapenemase assays.</title>
        <authorList>
            <person name="Schaffarczyk L."/>
            <person name="Noster J."/>
            <person name="Stelzer Y."/>
            <person name="Sattler J."/>
            <person name="Gatermann S."/>
            <person name="Hamprecht A."/>
        </authorList>
    </citation>
    <scope>NUCLEOTIDE SEQUENCE [LARGE SCALE GENOMIC DNA]</scope>
    <source>
        <strain evidence="1 8">CIM-Carb-136</strain>
    </source>
</reference>
<dbReference type="Proteomes" id="UP000247823">
    <property type="component" value="Unassembled WGS sequence"/>
</dbReference>
<evidence type="ECO:0000313" key="1">
    <source>
        <dbReference type="EMBL" id="MDX7081105.1"/>
    </source>
</evidence>
<dbReference type="EMBL" id="LJEX02000001">
    <property type="protein sequence ID" value="OCO91329.1"/>
    <property type="molecule type" value="Genomic_DNA"/>
</dbReference>
<gene>
    <name evidence="1" type="primary">tagF</name>
    <name evidence="2" type="ORF">AN695_0200585</name>
    <name evidence="3" type="ORF">DMW51_26930</name>
    <name evidence="4" type="ORF">FHU12_1251</name>
    <name evidence="1" type="ORF">SJ435_01765</name>
</gene>
<comment type="caution">
    <text evidence="2">The sequence shown here is derived from an EMBL/GenBank/DDBJ whole genome shotgun (WGS) entry which is preliminary data.</text>
</comment>
<name>A0A0U5RXM6_SERMA</name>
<evidence type="ECO:0000313" key="6">
    <source>
        <dbReference type="Proteomes" id="UP000247823"/>
    </source>
</evidence>
<dbReference type="Proteomes" id="UP001275057">
    <property type="component" value="Unassembled WGS sequence"/>
</dbReference>
<dbReference type="PIRSF" id="PIRSF029287">
    <property type="entry name" value="UCP029287"/>
    <property type="match status" value="1"/>
</dbReference>
<keyword evidence="6" id="KW-1185">Reference proteome</keyword>
<dbReference type="EMBL" id="VFMJ01000001">
    <property type="protein sequence ID" value="TQI83759.1"/>
    <property type="molecule type" value="Genomic_DNA"/>
</dbReference>
<reference evidence="4 7" key="5">
    <citation type="submission" date="2019-06" db="EMBL/GenBank/DDBJ databases">
        <authorList>
            <person name="Deangelis K."/>
            <person name="Huntemann M."/>
            <person name="Clum A."/>
            <person name="Pillay M."/>
            <person name="Palaniappan K."/>
            <person name="Varghese N."/>
            <person name="Mikhailova N."/>
            <person name="Stamatis D."/>
            <person name="Reddy T."/>
            <person name="Daum C."/>
            <person name="Shapiro N."/>
            <person name="Ivanova N."/>
            <person name="Kyrpides N."/>
            <person name="Woyke T."/>
        </authorList>
    </citation>
    <scope>NUCLEOTIDE SEQUENCE [LARGE SCALE GENOMIC DNA]</scope>
    <source>
        <strain evidence="4 7">106R</strain>
    </source>
</reference>
<dbReference type="EMBL" id="JAXABG010000001">
    <property type="protein sequence ID" value="MDX7081105.1"/>
    <property type="molecule type" value="Genomic_DNA"/>
</dbReference>
<dbReference type="NCBIfam" id="TIGR03373">
    <property type="entry name" value="VI_minor_4"/>
    <property type="match status" value="1"/>
</dbReference>